<dbReference type="HOGENOM" id="CLU_060963_0_0_11"/>
<dbReference type="AlphaFoldDB" id="A0A060JDV5"/>
<dbReference type="KEGG" id="rla:Rhola_00001200"/>
<dbReference type="eggNOG" id="COG4861">
    <property type="taxonomic scope" value="Bacteria"/>
</dbReference>
<dbReference type="Proteomes" id="UP000067708">
    <property type="component" value="Chromosome"/>
</dbReference>
<proteinExistence type="predicted"/>
<dbReference type="RefSeq" id="WP_051636135.1">
    <property type="nucleotide sequence ID" value="NZ_CP007490.1"/>
</dbReference>
<evidence type="ECO:0000313" key="1">
    <source>
        <dbReference type="EMBL" id="AIC46950.1"/>
    </source>
</evidence>
<name>A0A060JDV5_9MICO</name>
<evidence type="ECO:0008006" key="3">
    <source>
        <dbReference type="Google" id="ProtNLM"/>
    </source>
</evidence>
<reference evidence="1 2" key="1">
    <citation type="journal article" date="2014" name="Int. J. Syst. Evol. Microbiol.">
        <title>Rhodoluna lacicola gen. nov., sp. nov., a planktonic freshwater bacterium with stream-lined genome.</title>
        <authorList>
            <person name="Hahn M."/>
            <person name="Schmidt J."/>
            <person name="Taipale S.J."/>
            <person name="Doolittle W.F."/>
            <person name="Koll U."/>
        </authorList>
    </citation>
    <scope>NUCLEOTIDE SEQUENCE [LARGE SCALE GENOMIC DNA]</scope>
    <source>
        <strain evidence="1 2">MWH-Ta8</strain>
    </source>
</reference>
<dbReference type="EMBL" id="CP007490">
    <property type="protein sequence ID" value="AIC46950.1"/>
    <property type="molecule type" value="Genomic_DNA"/>
</dbReference>
<accession>A0A060JDV5</accession>
<gene>
    <name evidence="1" type="ORF">Rhola_00001200</name>
</gene>
<evidence type="ECO:0000313" key="2">
    <source>
        <dbReference type="Proteomes" id="UP000067708"/>
    </source>
</evidence>
<protein>
    <recommendedName>
        <fullName evidence="3">Transcriptional regulator</fullName>
    </recommendedName>
</protein>
<dbReference type="OrthoDB" id="3351920at2"/>
<sequence length="369" mass="40716">MNSEASKNISPLERDEEIFTRVAEKIRAAIPKDFNVQMSALIQPLLKDRNLDAILEIKIPNIPPVEFATEVKRILNRPQMLAALDQLSRITNDNYNKLVAAKYIPEPIQNELKDRGVSFADATGNVSINLQNPLMVINSRGATTDPWKGPGRPTQSLKGVPAGQIVRTLCDYGSPIKIQKLIIESGASRGSAYRMIDFLTANKFATKQVGSQVSVNDCKQLLLAWSKEVDVFGSGVTKSYINPRGLNELQSKLAEIDSRKYVLTGSLAAEKYYAYADPFTAMIYTTNIDELALELGFLETNKGANVILSSPNTPVVFDRTSIYKGMNIAAPSQIAVDLLGGPGRNPEEGKTLLDWMEANENVWRIKPDN</sequence>
<dbReference type="STRING" id="529884.Rhola_00001200"/>
<organism evidence="1 2">
    <name type="scientific">Rhodoluna lacicola</name>
    <dbReference type="NCBI Taxonomy" id="529884"/>
    <lineage>
        <taxon>Bacteria</taxon>
        <taxon>Bacillati</taxon>
        <taxon>Actinomycetota</taxon>
        <taxon>Actinomycetes</taxon>
        <taxon>Micrococcales</taxon>
        <taxon>Microbacteriaceae</taxon>
        <taxon>Luna cluster</taxon>
        <taxon>Luna-1 subcluster</taxon>
        <taxon>Rhodoluna</taxon>
    </lineage>
</organism>
<dbReference type="PATRIC" id="fig|529884.3.peg.113"/>
<keyword evidence="2" id="KW-1185">Reference proteome</keyword>